<reference evidence="2" key="1">
    <citation type="submission" date="2018-09" db="EMBL/GenBank/DDBJ databases">
        <authorList>
            <person name="Livingstone P.G."/>
            <person name="Whitworth D.E."/>
        </authorList>
    </citation>
    <scope>NUCLEOTIDE SEQUENCE [LARGE SCALE GENOMIC DNA]</scope>
    <source>
        <strain evidence="2">AB050A</strain>
    </source>
</reference>
<keyword evidence="2" id="KW-1185">Reference proteome</keyword>
<accession>A0A3A8QUG4</accession>
<dbReference type="Proteomes" id="UP000267003">
    <property type="component" value="Unassembled WGS sequence"/>
</dbReference>
<protein>
    <submittedName>
        <fullName evidence="1">Uncharacterized protein</fullName>
    </submittedName>
</protein>
<comment type="caution">
    <text evidence="1">The sequence shown here is derived from an EMBL/GenBank/DDBJ whole genome shotgun (WGS) entry which is preliminary data.</text>
</comment>
<gene>
    <name evidence="1" type="ORF">D7W81_06230</name>
</gene>
<sequence length="107" mass="11786">MIAMQLGNIGWDRLHDATLVAVTTEWASGETRVRVRLSEEAARGAGVHVTGTKLLRCPREQPWGPSVSINEVRLLSLRDGRKRLEIEVQSGDVIEIEGDAVELNVEA</sequence>
<name>A0A3A8QUG4_9BACT</name>
<evidence type="ECO:0000313" key="1">
    <source>
        <dbReference type="EMBL" id="RKH72333.1"/>
    </source>
</evidence>
<proteinExistence type="predicted"/>
<dbReference type="AlphaFoldDB" id="A0A3A8QUG4"/>
<dbReference type="EMBL" id="RAWK01000025">
    <property type="protein sequence ID" value="RKH72333.1"/>
    <property type="molecule type" value="Genomic_DNA"/>
</dbReference>
<evidence type="ECO:0000313" key="2">
    <source>
        <dbReference type="Proteomes" id="UP000267003"/>
    </source>
</evidence>
<organism evidence="1 2">
    <name type="scientific">Corallococcus aberystwythensis</name>
    <dbReference type="NCBI Taxonomy" id="2316722"/>
    <lineage>
        <taxon>Bacteria</taxon>
        <taxon>Pseudomonadati</taxon>
        <taxon>Myxococcota</taxon>
        <taxon>Myxococcia</taxon>
        <taxon>Myxococcales</taxon>
        <taxon>Cystobacterineae</taxon>
        <taxon>Myxococcaceae</taxon>
        <taxon>Corallococcus</taxon>
    </lineage>
</organism>